<evidence type="ECO:0000256" key="1">
    <source>
        <dbReference type="SAM" id="MobiDB-lite"/>
    </source>
</evidence>
<keyword evidence="3" id="KW-1185">Reference proteome</keyword>
<evidence type="ECO:0000313" key="2">
    <source>
        <dbReference type="EMBL" id="VTZ50324.1"/>
    </source>
</evidence>
<dbReference type="Proteomes" id="UP000485880">
    <property type="component" value="Unassembled WGS sequence"/>
</dbReference>
<sequence>MKKRRNTKGRAAGGNTPKSTSQPPASTTPKQIEATQPEPTRSEKPRAGFPIMWFWKEFWAFAGPILTLTSAWFLLSPQISIEPSVNLDPSQPVATQFLITNRGHVPVYDVHFGCGFGGGGAIHIGHLKLSMATMLPVRVLPPGVQVTRNCAVESDNIQVPDISITATYTWPVIRWQGTQTAHFSLRHGTPGFFLVPDLN</sequence>
<proteinExistence type="predicted"/>
<reference evidence="2 3" key="1">
    <citation type="submission" date="2019-05" db="EMBL/GenBank/DDBJ databases">
        <authorList>
            <person name="Farhan Ul Haque M."/>
        </authorList>
    </citation>
    <scope>NUCLEOTIDE SEQUENCE [LARGE SCALE GENOMIC DNA]</scope>
    <source>
        <strain evidence="2">2</strain>
    </source>
</reference>
<comment type="caution">
    <text evidence="2">The sequence shown here is derived from an EMBL/GenBank/DDBJ whole genome shotgun (WGS) entry which is preliminary data.</text>
</comment>
<feature type="region of interest" description="Disordered" evidence="1">
    <location>
        <begin position="1"/>
        <end position="44"/>
    </location>
</feature>
<protein>
    <submittedName>
        <fullName evidence="2">Uncharacterized protein</fullName>
    </submittedName>
</protein>
<evidence type="ECO:0000313" key="3">
    <source>
        <dbReference type="Proteomes" id="UP000485880"/>
    </source>
</evidence>
<feature type="compositionally biased region" description="Polar residues" evidence="1">
    <location>
        <begin position="16"/>
        <end position="39"/>
    </location>
</feature>
<accession>A0A8B6M669</accession>
<dbReference type="AlphaFoldDB" id="A0A8B6M669"/>
<gene>
    <name evidence="2" type="ORF">MPC4_220054</name>
</gene>
<name>A0A8B6M669_METTU</name>
<dbReference type="EMBL" id="CABFMQ020000079">
    <property type="protein sequence ID" value="VTZ50324.1"/>
    <property type="molecule type" value="Genomic_DNA"/>
</dbReference>
<organism evidence="2 3">
    <name type="scientific">Methylocella tundrae</name>
    <dbReference type="NCBI Taxonomy" id="227605"/>
    <lineage>
        <taxon>Bacteria</taxon>
        <taxon>Pseudomonadati</taxon>
        <taxon>Pseudomonadota</taxon>
        <taxon>Alphaproteobacteria</taxon>
        <taxon>Hyphomicrobiales</taxon>
        <taxon>Beijerinckiaceae</taxon>
        <taxon>Methylocella</taxon>
    </lineage>
</organism>